<feature type="compositionally biased region" description="Basic and acidic residues" evidence="1">
    <location>
        <begin position="372"/>
        <end position="381"/>
    </location>
</feature>
<feature type="compositionally biased region" description="Basic residues" evidence="1">
    <location>
        <begin position="401"/>
        <end position="418"/>
    </location>
</feature>
<feature type="compositionally biased region" description="Acidic residues" evidence="1">
    <location>
        <begin position="175"/>
        <end position="187"/>
    </location>
</feature>
<evidence type="ECO:0000313" key="2">
    <source>
        <dbReference type="EMBL" id="CAJ1954907.1"/>
    </source>
</evidence>
<dbReference type="Gene3D" id="2.30.30.140">
    <property type="match status" value="1"/>
</dbReference>
<feature type="compositionally biased region" description="Polar residues" evidence="1">
    <location>
        <begin position="67"/>
        <end position="76"/>
    </location>
</feature>
<dbReference type="EMBL" id="CAKOGP040001870">
    <property type="protein sequence ID" value="CAJ1954907.1"/>
    <property type="molecule type" value="Genomic_DNA"/>
</dbReference>
<name>A0AAD2FY16_9STRA</name>
<feature type="region of interest" description="Disordered" evidence="1">
    <location>
        <begin position="1"/>
        <end position="193"/>
    </location>
</feature>
<evidence type="ECO:0000256" key="1">
    <source>
        <dbReference type="SAM" id="MobiDB-lite"/>
    </source>
</evidence>
<dbReference type="AlphaFoldDB" id="A0AAD2FY16"/>
<evidence type="ECO:0000313" key="3">
    <source>
        <dbReference type="Proteomes" id="UP001295423"/>
    </source>
</evidence>
<feature type="compositionally biased region" description="Polar residues" evidence="1">
    <location>
        <begin position="28"/>
        <end position="60"/>
    </location>
</feature>
<feature type="region of interest" description="Disordered" evidence="1">
    <location>
        <begin position="372"/>
        <end position="440"/>
    </location>
</feature>
<organism evidence="2 3">
    <name type="scientific">Cylindrotheca closterium</name>
    <dbReference type="NCBI Taxonomy" id="2856"/>
    <lineage>
        <taxon>Eukaryota</taxon>
        <taxon>Sar</taxon>
        <taxon>Stramenopiles</taxon>
        <taxon>Ochrophyta</taxon>
        <taxon>Bacillariophyta</taxon>
        <taxon>Bacillariophyceae</taxon>
        <taxon>Bacillariophycidae</taxon>
        <taxon>Bacillariales</taxon>
        <taxon>Bacillariaceae</taxon>
        <taxon>Cylindrotheca</taxon>
    </lineage>
</organism>
<accession>A0AAD2FY16</accession>
<comment type="caution">
    <text evidence="2">The sequence shown here is derived from an EMBL/GenBank/DDBJ whole genome shotgun (WGS) entry which is preliminary data.</text>
</comment>
<keyword evidence="3" id="KW-1185">Reference proteome</keyword>
<dbReference type="Proteomes" id="UP001295423">
    <property type="component" value="Unassembled WGS sequence"/>
</dbReference>
<protein>
    <submittedName>
        <fullName evidence="2">Uncharacterized protein</fullName>
    </submittedName>
</protein>
<proteinExistence type="predicted"/>
<gene>
    <name evidence="2" type="ORF">CYCCA115_LOCUS15495</name>
</gene>
<feature type="compositionally biased region" description="Acidic residues" evidence="1">
    <location>
        <begin position="148"/>
        <end position="157"/>
    </location>
</feature>
<feature type="compositionally biased region" description="Basic residues" evidence="1">
    <location>
        <begin position="382"/>
        <end position="393"/>
    </location>
</feature>
<reference evidence="2" key="1">
    <citation type="submission" date="2023-08" db="EMBL/GenBank/DDBJ databases">
        <authorList>
            <person name="Audoor S."/>
            <person name="Bilcke G."/>
        </authorList>
    </citation>
    <scope>NUCLEOTIDE SEQUENCE</scope>
</reference>
<sequence>MPNDSIPEDQICFQRNPSHSPQAKDSRSGMQNNRGDACSPSDSTVSLQVESPEANSCSKAQQDDIHSQSWGDSTVSIGDKSSDRKMPAQSARSKHKVNAKTLQEIAFYSSEDEIADPGDVGQGKAIGGVKRKRNESRLEDDLFTSDSSQDDDGDVNDDAGSADGDSVEFDPFAGDSDDDDDDNDDSMSDGGNSVYQLQNVCMKTNEVGVESLVCVAQESTTDKQKKKIWGKIVRRCSKEVFDVQYGEKVLRNVSIADMMTMESRQLKDSKLSAGNKVYAPWPGTENPATDSYFWGRINEVKIGSPSGDSKKHYSILFFPTPDSHGLVDITDDLDSEFIYREKEAIFLMQNAVLRTDDLPSSHEMSLEELIDMRREQQEPSKPKQKRTAKKKAKAPSATKPPKPRRRAPSKPRTKRRNAASKISERAQSSRIMDPANESKLQLSLESQDFKDSMLQVDEKVYAPHPGEDPQRERYYWGRITKVFKSNNTKNLYRIDFPDGDRTEKVESFYLHRYLECMRMMENGWLAEDKPPKNL</sequence>